<keyword evidence="5 9" id="KW-0326">Glycosidase</keyword>
<dbReference type="PANTHER" id="PTHR35803">
    <property type="entry name" value="GLUCAN 1,4-ALPHA-GLUCOSIDASE SUSB-RELATED"/>
    <property type="match status" value="1"/>
</dbReference>
<comment type="subunit">
    <text evidence="2">Monomer.</text>
</comment>
<dbReference type="EMBL" id="JBHUHZ010000001">
    <property type="protein sequence ID" value="MFD2162223.1"/>
    <property type="molecule type" value="Genomic_DNA"/>
</dbReference>
<feature type="domain" description="Glycosyl-hydrolase 97 catalytic" evidence="6">
    <location>
        <begin position="312"/>
        <end position="464"/>
    </location>
</feature>
<keyword evidence="10" id="KW-1185">Reference proteome</keyword>
<dbReference type="InterPro" id="IPR029483">
    <property type="entry name" value="GH97_C"/>
</dbReference>
<evidence type="ECO:0000259" key="8">
    <source>
        <dbReference type="Pfam" id="PF14509"/>
    </source>
</evidence>
<dbReference type="InterPro" id="IPR014718">
    <property type="entry name" value="GH-type_carb-bd"/>
</dbReference>
<dbReference type="Pfam" id="PF10566">
    <property type="entry name" value="Glyco_hydro_97"/>
    <property type="match status" value="1"/>
</dbReference>
<dbReference type="SUPFAM" id="SSF51445">
    <property type="entry name" value="(Trans)glycosidases"/>
    <property type="match status" value="1"/>
</dbReference>
<evidence type="ECO:0000313" key="10">
    <source>
        <dbReference type="Proteomes" id="UP001597387"/>
    </source>
</evidence>
<evidence type="ECO:0000256" key="3">
    <source>
        <dbReference type="ARBA" id="ARBA00022801"/>
    </source>
</evidence>
<dbReference type="Gene3D" id="3.20.20.70">
    <property type="entry name" value="Aldolase class I"/>
    <property type="match status" value="1"/>
</dbReference>
<keyword evidence="3 9" id="KW-0378">Hydrolase</keyword>
<evidence type="ECO:0000259" key="6">
    <source>
        <dbReference type="Pfam" id="PF10566"/>
    </source>
</evidence>
<dbReference type="EC" id="3.2.1.-" evidence="9"/>
<keyword evidence="4" id="KW-0106">Calcium</keyword>
<organism evidence="9 10">
    <name type="scientific">Paradesertivirga mongoliensis</name>
    <dbReference type="NCBI Taxonomy" id="2100740"/>
    <lineage>
        <taxon>Bacteria</taxon>
        <taxon>Pseudomonadati</taxon>
        <taxon>Bacteroidota</taxon>
        <taxon>Sphingobacteriia</taxon>
        <taxon>Sphingobacteriales</taxon>
        <taxon>Sphingobacteriaceae</taxon>
        <taxon>Paradesertivirga</taxon>
    </lineage>
</organism>
<accession>A0ABW4ZJJ3</accession>
<dbReference type="Gene3D" id="2.60.40.1180">
    <property type="entry name" value="Golgi alpha-mannosidase II"/>
    <property type="match status" value="1"/>
</dbReference>
<dbReference type="Pfam" id="PF14508">
    <property type="entry name" value="GH97_N"/>
    <property type="match status" value="1"/>
</dbReference>
<evidence type="ECO:0000256" key="2">
    <source>
        <dbReference type="ARBA" id="ARBA00011245"/>
    </source>
</evidence>
<name>A0ABW4ZJJ3_9SPHI</name>
<dbReference type="Proteomes" id="UP001597387">
    <property type="component" value="Unassembled WGS sequence"/>
</dbReference>
<evidence type="ECO:0000256" key="5">
    <source>
        <dbReference type="ARBA" id="ARBA00023295"/>
    </source>
</evidence>
<dbReference type="InterPro" id="IPR013785">
    <property type="entry name" value="Aldolase_TIM"/>
</dbReference>
<comment type="caution">
    <text evidence="9">The sequence shown here is derived from an EMBL/GenBank/DDBJ whole genome shotgun (WGS) entry which is preliminary data.</text>
</comment>
<protein>
    <submittedName>
        <fullName evidence="9">Glycoside hydrolase family 97 protein</fullName>
        <ecNumber evidence="9">3.2.1.-</ecNumber>
    </submittedName>
</protein>
<dbReference type="PANTHER" id="PTHR35803:SF2">
    <property type="entry name" value="RETAINING ALPHA-GALACTOSIDASE"/>
    <property type="match status" value="1"/>
</dbReference>
<reference evidence="10" key="1">
    <citation type="journal article" date="2019" name="Int. J. Syst. Evol. Microbiol.">
        <title>The Global Catalogue of Microorganisms (GCM) 10K type strain sequencing project: providing services to taxonomists for standard genome sequencing and annotation.</title>
        <authorList>
            <consortium name="The Broad Institute Genomics Platform"/>
            <consortium name="The Broad Institute Genome Sequencing Center for Infectious Disease"/>
            <person name="Wu L."/>
            <person name="Ma J."/>
        </authorList>
    </citation>
    <scope>NUCLEOTIDE SEQUENCE [LARGE SCALE GENOMIC DNA]</scope>
    <source>
        <strain evidence="10">KCTC 42217</strain>
    </source>
</reference>
<dbReference type="Gene3D" id="2.70.98.10">
    <property type="match status" value="1"/>
</dbReference>
<feature type="domain" description="Glycosyl-hydrolase 97 N-terminal" evidence="7">
    <location>
        <begin position="41"/>
        <end position="295"/>
    </location>
</feature>
<sequence>MQLLKNIIRGGVNAGFFLGLGMGACVLCLPGKVTGQQKYALTSPNKNIRVEVSLGDSIRYQVFYSRQLVVGPSVINLELDNSSSDRFRVVKSSRNKVQQTLRPVVWQKSKSITDNYQELHLDLNKDLALEWRAYDSGVAWRWLSSKRGNYKVLGEKASFQFHQGDTAWYPLENSFFSHNERVYRKLPVDSLDGKLGSLPTLFDSKGLNILVTESNLFNYAGMWLKGAQNNKVEAIFPNYPKTTKETSDRDRPVTERENFVARIEGPQGFPWRILIMEKEDKNLLTNQLPYQLGTPATGDYSWVKAGKSAWDWWNAWNLAGVDFKAGPNTQTYKYYIDFASKYDIPYFVVDEGWGDTKELLKIAPNVNMDELSAYARQKNVGLVLWANWLAIEKDMDTKLDQLEAWGVKGIKVDFMQRDDQEMVLFYEKVAREAAKRKMLVDFHGAYKPTGWSRTFPNVITSEGVYGAENTKWDKTQEIDSDHNVTLPFIRMVAGPMDYTPGAMLNAQKKSWAPINDKPMSIGTRCHELAKFVVFESPLQMLADNPVHYEKEKEAMGFLKAVPVEWEVTLPLEAKKGEYVVMARKGRNGEWYIGAMTDEAARNFNLNLSFLEPGQYTLQYWKDGINAALDAQDFKTGTIEVTSQSTIKAELETAGGWVARIIKK</sequence>
<dbReference type="InterPro" id="IPR013780">
    <property type="entry name" value="Glyco_hydro_b"/>
</dbReference>
<dbReference type="InterPro" id="IPR029486">
    <property type="entry name" value="GH97_N"/>
</dbReference>
<evidence type="ECO:0000256" key="4">
    <source>
        <dbReference type="ARBA" id="ARBA00022837"/>
    </source>
</evidence>
<gene>
    <name evidence="9" type="ORF">ACFSJU_07450</name>
</gene>
<feature type="domain" description="Glycosyl-hydrolase 97 C-terminal oligomerisation" evidence="8">
    <location>
        <begin position="564"/>
        <end position="660"/>
    </location>
</feature>
<dbReference type="InterPro" id="IPR019563">
    <property type="entry name" value="GH97_catalytic"/>
</dbReference>
<proteinExistence type="predicted"/>
<dbReference type="InterPro" id="IPR017853">
    <property type="entry name" value="GH"/>
</dbReference>
<dbReference type="GO" id="GO:0016798">
    <property type="term" value="F:hydrolase activity, acting on glycosyl bonds"/>
    <property type="evidence" value="ECO:0007669"/>
    <property type="project" value="UniProtKB-KW"/>
</dbReference>
<evidence type="ECO:0000313" key="9">
    <source>
        <dbReference type="EMBL" id="MFD2162223.1"/>
    </source>
</evidence>
<dbReference type="PROSITE" id="PS51257">
    <property type="entry name" value="PROKAR_LIPOPROTEIN"/>
    <property type="match status" value="1"/>
</dbReference>
<dbReference type="Pfam" id="PF14509">
    <property type="entry name" value="GH97_C"/>
    <property type="match status" value="1"/>
</dbReference>
<dbReference type="RefSeq" id="WP_255897712.1">
    <property type="nucleotide sequence ID" value="NZ_JAFMZO010000001.1"/>
</dbReference>
<dbReference type="InterPro" id="IPR052720">
    <property type="entry name" value="Glycosyl_hydrolase_97"/>
</dbReference>
<evidence type="ECO:0000259" key="7">
    <source>
        <dbReference type="Pfam" id="PF14508"/>
    </source>
</evidence>
<evidence type="ECO:0000256" key="1">
    <source>
        <dbReference type="ARBA" id="ARBA00001913"/>
    </source>
</evidence>
<comment type="cofactor">
    <cofactor evidence="1">
        <name>Ca(2+)</name>
        <dbReference type="ChEBI" id="CHEBI:29108"/>
    </cofactor>
</comment>